<dbReference type="SUPFAM" id="SSF88659">
    <property type="entry name" value="Sigma3 and sigma4 domains of RNA polymerase sigma factors"/>
    <property type="match status" value="1"/>
</dbReference>
<dbReference type="Gene3D" id="1.10.10.10">
    <property type="entry name" value="Winged helix-like DNA-binding domain superfamily/Winged helix DNA-binding domain"/>
    <property type="match status" value="1"/>
</dbReference>
<dbReference type="InterPro" id="IPR039425">
    <property type="entry name" value="RNA_pol_sigma-70-like"/>
</dbReference>
<dbReference type="GO" id="GO:0016987">
    <property type="term" value="F:sigma factor activity"/>
    <property type="evidence" value="ECO:0007669"/>
    <property type="project" value="UniProtKB-KW"/>
</dbReference>
<reference evidence="5" key="1">
    <citation type="submission" date="2021-03" db="EMBL/GenBank/DDBJ databases">
        <title>Acanthopleuribacteraceae sp. M133.</title>
        <authorList>
            <person name="Wang G."/>
        </authorList>
    </citation>
    <scope>NUCLEOTIDE SEQUENCE</scope>
    <source>
        <strain evidence="5">M133</strain>
    </source>
</reference>
<evidence type="ECO:0000256" key="3">
    <source>
        <dbReference type="ARBA" id="ARBA00023163"/>
    </source>
</evidence>
<evidence type="ECO:0000256" key="2">
    <source>
        <dbReference type="ARBA" id="ARBA00023082"/>
    </source>
</evidence>
<dbReference type="PANTHER" id="PTHR43133">
    <property type="entry name" value="RNA POLYMERASE ECF-TYPE SIGMA FACTO"/>
    <property type="match status" value="1"/>
</dbReference>
<keyword evidence="2" id="KW-0731">Sigma factor</keyword>
<name>A0A8A4TG86_SULCO</name>
<feature type="domain" description="RNA polymerase sigma-70 ECF-like HTH" evidence="4">
    <location>
        <begin position="9"/>
        <end position="192"/>
    </location>
</feature>
<dbReference type="NCBIfam" id="TIGR02937">
    <property type="entry name" value="sigma70-ECF"/>
    <property type="match status" value="1"/>
</dbReference>
<dbReference type="EMBL" id="CP071793">
    <property type="protein sequence ID" value="QTD48653.1"/>
    <property type="molecule type" value="Genomic_DNA"/>
</dbReference>
<evidence type="ECO:0000313" key="5">
    <source>
        <dbReference type="EMBL" id="QTD48653.1"/>
    </source>
</evidence>
<dbReference type="InterPro" id="IPR014284">
    <property type="entry name" value="RNA_pol_sigma-70_dom"/>
</dbReference>
<protein>
    <submittedName>
        <fullName evidence="5">Sigma-70 family RNA polymerase sigma factor</fullName>
    </submittedName>
</protein>
<sequence>MSESEKAPSEVTRLIRAWSDGDKGALENLMPIVFDELHRLARIRFLDERKSHTLQPTALVSELYLRFVGETNINLQDRAHFFGVAARRMRQILVDHARKTRAQKRGHGKTTLSLEVFGEMGDGSSKKVVDLIALDQALAKLSEIDPRKCRLVELRFFAGLTIQEASDMIGVSLRTAKREWTIAKAWLFNELKHIDDPREEPPGRAGGSTDE</sequence>
<dbReference type="AlphaFoldDB" id="A0A8A4TG86"/>
<proteinExistence type="predicted"/>
<dbReference type="GO" id="GO:0006352">
    <property type="term" value="P:DNA-templated transcription initiation"/>
    <property type="evidence" value="ECO:0007669"/>
    <property type="project" value="InterPro"/>
</dbReference>
<dbReference type="RefSeq" id="WP_237378305.1">
    <property type="nucleotide sequence ID" value="NZ_CP071793.1"/>
</dbReference>
<accession>A0A8A4TG86</accession>
<dbReference type="InterPro" id="IPR013324">
    <property type="entry name" value="RNA_pol_sigma_r3/r4-like"/>
</dbReference>
<dbReference type="KEGG" id="scor:J3U87_23985"/>
<dbReference type="Proteomes" id="UP000663929">
    <property type="component" value="Chromosome"/>
</dbReference>
<dbReference type="Pfam" id="PF07638">
    <property type="entry name" value="Sigma70_ECF"/>
    <property type="match status" value="1"/>
</dbReference>
<dbReference type="InterPro" id="IPR053812">
    <property type="entry name" value="HTH_Sigma70_ECF-like"/>
</dbReference>
<dbReference type="PANTHER" id="PTHR43133:SF39">
    <property type="entry name" value="SIMILAR TO RNA POLYMERASE SIGMA-E FACTOR"/>
    <property type="match status" value="1"/>
</dbReference>
<dbReference type="NCBIfam" id="TIGR02999">
    <property type="entry name" value="Sig-70_X6"/>
    <property type="match status" value="1"/>
</dbReference>
<evidence type="ECO:0000259" key="4">
    <source>
        <dbReference type="Pfam" id="PF07638"/>
    </source>
</evidence>
<evidence type="ECO:0000256" key="1">
    <source>
        <dbReference type="ARBA" id="ARBA00023015"/>
    </source>
</evidence>
<gene>
    <name evidence="5" type="ORF">J3U87_23985</name>
</gene>
<keyword evidence="1" id="KW-0805">Transcription regulation</keyword>
<organism evidence="5 6">
    <name type="scientific">Sulfidibacter corallicola</name>
    <dbReference type="NCBI Taxonomy" id="2818388"/>
    <lineage>
        <taxon>Bacteria</taxon>
        <taxon>Pseudomonadati</taxon>
        <taxon>Acidobacteriota</taxon>
        <taxon>Holophagae</taxon>
        <taxon>Acanthopleuribacterales</taxon>
        <taxon>Acanthopleuribacteraceae</taxon>
        <taxon>Sulfidibacter</taxon>
    </lineage>
</organism>
<evidence type="ECO:0000313" key="6">
    <source>
        <dbReference type="Proteomes" id="UP000663929"/>
    </source>
</evidence>
<dbReference type="InterPro" id="IPR011517">
    <property type="entry name" value="RNA_pol_sigma70_ECF-like"/>
</dbReference>
<dbReference type="InterPro" id="IPR036388">
    <property type="entry name" value="WH-like_DNA-bd_sf"/>
</dbReference>
<keyword evidence="6" id="KW-1185">Reference proteome</keyword>
<keyword evidence="3" id="KW-0804">Transcription</keyword>